<dbReference type="Pfam" id="PF07715">
    <property type="entry name" value="Plug"/>
    <property type="match status" value="1"/>
</dbReference>
<dbReference type="PANTHER" id="PTHR30069">
    <property type="entry name" value="TONB-DEPENDENT OUTER MEMBRANE RECEPTOR"/>
    <property type="match status" value="1"/>
</dbReference>
<evidence type="ECO:0000256" key="12">
    <source>
        <dbReference type="SAM" id="MobiDB-lite"/>
    </source>
</evidence>
<evidence type="ECO:0000256" key="9">
    <source>
        <dbReference type="ARBA" id="ARBA00023237"/>
    </source>
</evidence>
<dbReference type="Gene3D" id="2.170.130.10">
    <property type="entry name" value="TonB-dependent receptor, plug domain"/>
    <property type="match status" value="1"/>
</dbReference>
<feature type="chain" id="PRO_5011589044" evidence="13">
    <location>
        <begin position="31"/>
        <end position="760"/>
    </location>
</feature>
<evidence type="ECO:0000256" key="3">
    <source>
        <dbReference type="ARBA" id="ARBA00022448"/>
    </source>
</evidence>
<dbReference type="PANTHER" id="PTHR30069:SF8">
    <property type="entry name" value="TONB-DEPENDENT SIDEROPHORE RECEPTOR PROTEIN"/>
    <property type="match status" value="1"/>
</dbReference>
<dbReference type="InterPro" id="IPR010105">
    <property type="entry name" value="TonB_sidphr_rcpt"/>
</dbReference>
<evidence type="ECO:0000256" key="1">
    <source>
        <dbReference type="ARBA" id="ARBA00004571"/>
    </source>
</evidence>
<organism evidence="16 17">
    <name type="scientific">Kushneria avicenniae</name>
    <dbReference type="NCBI Taxonomy" id="402385"/>
    <lineage>
        <taxon>Bacteria</taxon>
        <taxon>Pseudomonadati</taxon>
        <taxon>Pseudomonadota</taxon>
        <taxon>Gammaproteobacteria</taxon>
        <taxon>Oceanospirillales</taxon>
        <taxon>Halomonadaceae</taxon>
        <taxon>Kushneria</taxon>
    </lineage>
</organism>
<keyword evidence="3 10" id="KW-0813">Transport</keyword>
<keyword evidence="4 10" id="KW-1134">Transmembrane beta strand</keyword>
<keyword evidence="5 10" id="KW-0812">Transmembrane</keyword>
<evidence type="ECO:0000256" key="11">
    <source>
        <dbReference type="RuleBase" id="RU003357"/>
    </source>
</evidence>
<feature type="compositionally biased region" description="Polar residues" evidence="12">
    <location>
        <begin position="426"/>
        <end position="436"/>
    </location>
</feature>
<dbReference type="NCBIfam" id="TIGR01783">
    <property type="entry name" value="TonB-siderophor"/>
    <property type="match status" value="1"/>
</dbReference>
<dbReference type="CDD" id="cd01347">
    <property type="entry name" value="ligand_gated_channel"/>
    <property type="match status" value="1"/>
</dbReference>
<reference evidence="17" key="1">
    <citation type="submission" date="2016-10" db="EMBL/GenBank/DDBJ databases">
        <authorList>
            <person name="Varghese N."/>
            <person name="Submissions S."/>
        </authorList>
    </citation>
    <scope>NUCLEOTIDE SEQUENCE [LARGE SCALE GENOMIC DNA]</scope>
    <source>
        <strain evidence="17">DSM 23439</strain>
    </source>
</reference>
<keyword evidence="9 10" id="KW-0998">Cell outer membrane</keyword>
<feature type="domain" description="TonB-dependent receptor plug" evidence="15">
    <location>
        <begin position="82"/>
        <end position="196"/>
    </location>
</feature>
<accession>A0A1I1KU38</accession>
<evidence type="ECO:0000256" key="5">
    <source>
        <dbReference type="ARBA" id="ARBA00022692"/>
    </source>
</evidence>
<dbReference type="STRING" id="402385.SAMN05421848_2187"/>
<feature type="domain" description="TonB-dependent receptor-like beta-barrel" evidence="14">
    <location>
        <begin position="290"/>
        <end position="726"/>
    </location>
</feature>
<keyword evidence="6 11" id="KW-0798">TonB box</keyword>
<dbReference type="GO" id="GO:0009279">
    <property type="term" value="C:cell outer membrane"/>
    <property type="evidence" value="ECO:0007669"/>
    <property type="project" value="UniProtKB-SubCell"/>
</dbReference>
<feature type="region of interest" description="Disordered" evidence="12">
    <location>
        <begin position="423"/>
        <end position="447"/>
    </location>
</feature>
<dbReference type="InterPro" id="IPR012910">
    <property type="entry name" value="Plug_dom"/>
</dbReference>
<evidence type="ECO:0000313" key="17">
    <source>
        <dbReference type="Proteomes" id="UP000199046"/>
    </source>
</evidence>
<name>A0A1I1KU38_9GAMM</name>
<keyword evidence="17" id="KW-1185">Reference proteome</keyword>
<keyword evidence="7 10" id="KW-0472">Membrane</keyword>
<evidence type="ECO:0000259" key="14">
    <source>
        <dbReference type="Pfam" id="PF00593"/>
    </source>
</evidence>
<evidence type="ECO:0000256" key="7">
    <source>
        <dbReference type="ARBA" id="ARBA00023136"/>
    </source>
</evidence>
<dbReference type="GO" id="GO:0044718">
    <property type="term" value="P:siderophore transmembrane transport"/>
    <property type="evidence" value="ECO:0007669"/>
    <property type="project" value="TreeGrafter"/>
</dbReference>
<dbReference type="InterPro" id="IPR000531">
    <property type="entry name" value="Beta-barrel_TonB"/>
</dbReference>
<evidence type="ECO:0000256" key="13">
    <source>
        <dbReference type="SAM" id="SignalP"/>
    </source>
</evidence>
<dbReference type="SUPFAM" id="SSF56935">
    <property type="entry name" value="Porins"/>
    <property type="match status" value="1"/>
</dbReference>
<comment type="subcellular location">
    <subcellularLocation>
        <location evidence="1 10">Cell outer membrane</location>
        <topology evidence="1 10">Multi-pass membrane protein</topology>
    </subcellularLocation>
</comment>
<comment type="similarity">
    <text evidence="2 10 11">Belongs to the TonB-dependent receptor family.</text>
</comment>
<dbReference type="InterPro" id="IPR037066">
    <property type="entry name" value="Plug_dom_sf"/>
</dbReference>
<keyword evidence="8 16" id="KW-0675">Receptor</keyword>
<keyword evidence="13" id="KW-0732">Signal</keyword>
<dbReference type="Proteomes" id="UP000199046">
    <property type="component" value="Unassembled WGS sequence"/>
</dbReference>
<feature type="signal peptide" evidence="13">
    <location>
        <begin position="1"/>
        <end position="30"/>
    </location>
</feature>
<dbReference type="NCBIfam" id="NF010051">
    <property type="entry name" value="PRK13528.1"/>
    <property type="match status" value="1"/>
</dbReference>
<evidence type="ECO:0000256" key="4">
    <source>
        <dbReference type="ARBA" id="ARBA00022452"/>
    </source>
</evidence>
<dbReference type="InterPro" id="IPR036942">
    <property type="entry name" value="Beta-barrel_TonB_sf"/>
</dbReference>
<evidence type="ECO:0000256" key="6">
    <source>
        <dbReference type="ARBA" id="ARBA00023077"/>
    </source>
</evidence>
<evidence type="ECO:0000256" key="10">
    <source>
        <dbReference type="PROSITE-ProRule" id="PRU01360"/>
    </source>
</evidence>
<evidence type="ECO:0000259" key="15">
    <source>
        <dbReference type="Pfam" id="PF07715"/>
    </source>
</evidence>
<dbReference type="RefSeq" id="WP_281243953.1">
    <property type="nucleotide sequence ID" value="NZ_FOLY01000004.1"/>
</dbReference>
<protein>
    <submittedName>
        <fullName evidence="16">Ferric enterobactin receptor</fullName>
    </submittedName>
</protein>
<dbReference type="EMBL" id="FOLY01000004">
    <property type="protein sequence ID" value="SFC64306.1"/>
    <property type="molecule type" value="Genomic_DNA"/>
</dbReference>
<dbReference type="Pfam" id="PF00593">
    <property type="entry name" value="TonB_dep_Rec_b-barrel"/>
    <property type="match status" value="1"/>
</dbReference>
<dbReference type="Gene3D" id="2.40.170.20">
    <property type="entry name" value="TonB-dependent receptor, beta-barrel domain"/>
    <property type="match status" value="1"/>
</dbReference>
<dbReference type="InterPro" id="IPR058134">
    <property type="entry name" value="PirA/FepA/PfeA"/>
</dbReference>
<dbReference type="GO" id="GO:0038023">
    <property type="term" value="F:signaling receptor activity"/>
    <property type="evidence" value="ECO:0007669"/>
    <property type="project" value="InterPro"/>
</dbReference>
<feature type="compositionally biased region" description="Polar residues" evidence="12">
    <location>
        <begin position="112"/>
        <end position="126"/>
    </location>
</feature>
<dbReference type="InterPro" id="IPR039426">
    <property type="entry name" value="TonB-dep_rcpt-like"/>
</dbReference>
<gene>
    <name evidence="16" type="ORF">SAMN05421848_2187</name>
</gene>
<sequence>MPRSTSGHTTTLAIALAVSTPMFYASPVLAAAQPAVNSHQQLESAATTADAPAPAVTVEDTDDLGEMVVLGTAEQTLKQAPGVSIITSEDIEKRPPANDLSEIIRRMPGVNLTGNSASGQRGNNRQIDIRGMGPENTLILIDGKPVSSRNSVRYGWRGERDSRGDTNWVPPEMVERIEVLRGPAAARYGSGAAGGVVNIITKRATEQWMGSVTTFTSTPTNSEEGATRRANFNLAGPLTNDLSLRLYGSANKTDADDTDINADVLDDGTLNPSAGREGVRNRDINALLSWQATEDQLLDLEMGYSRQGNIYTGDSQNNNRNELTEGLAEDGAETNRLYRQNVALTHTGHWQDMDTRVTAQYERTRNTRLQEGTAGSGEGRINDPDNFVSNELNSYRLSAEADYYTDRFFDQVITFGSEWNRDTLEDPSNTNQSFGETGSLAGFAPNGDDKTSAELGGVYVEDNIELRPGTIVTPGLRFDHHSEAGSNWSPSLNASQELSDHVTLKAGVARAFKAPNLYQTNPNYLLYSRGNGCAIGSQNSCYLVGNEDLDAETSINKEIGIEYRNDDLVAGLTYFRNDYKDKIVSGLDPVAVTGGGTDVLQWRNAERAVVQGLEGNLQIPLTDSLLWSNNVTYMIESEDRETGDPLSIIPEFTLNSTLDWTINDRLNTQLYWTAYGKQEGPSQPINRLGERTGVNDDSLSPYSIVGFNVGYTFNDHLRGSFGVNNLFDKRLYREGNSSNAGAATYNEPGRAIYSSLTASF</sequence>
<dbReference type="GO" id="GO:0015344">
    <property type="term" value="F:siderophore uptake transmembrane transporter activity"/>
    <property type="evidence" value="ECO:0007669"/>
    <property type="project" value="TreeGrafter"/>
</dbReference>
<evidence type="ECO:0000313" key="16">
    <source>
        <dbReference type="EMBL" id="SFC64306.1"/>
    </source>
</evidence>
<evidence type="ECO:0000256" key="8">
    <source>
        <dbReference type="ARBA" id="ARBA00023170"/>
    </source>
</evidence>
<evidence type="ECO:0000256" key="2">
    <source>
        <dbReference type="ARBA" id="ARBA00009810"/>
    </source>
</evidence>
<feature type="region of interest" description="Disordered" evidence="12">
    <location>
        <begin position="111"/>
        <end position="130"/>
    </location>
</feature>
<dbReference type="NCBIfam" id="NF010048">
    <property type="entry name" value="PRK13524.1"/>
    <property type="match status" value="1"/>
</dbReference>
<proteinExistence type="inferred from homology"/>
<dbReference type="AlphaFoldDB" id="A0A1I1KU38"/>
<dbReference type="PROSITE" id="PS52016">
    <property type="entry name" value="TONB_DEPENDENT_REC_3"/>
    <property type="match status" value="1"/>
</dbReference>